<comment type="subcellular location">
    <subcellularLocation>
        <location evidence="11">Cytoplasm</location>
    </subcellularLocation>
</comment>
<organism evidence="13 14">
    <name type="scientific">Benzoatithermus flavus</name>
    <dbReference type="NCBI Taxonomy" id="3108223"/>
    <lineage>
        <taxon>Bacteria</taxon>
        <taxon>Pseudomonadati</taxon>
        <taxon>Pseudomonadota</taxon>
        <taxon>Alphaproteobacteria</taxon>
        <taxon>Geminicoccales</taxon>
        <taxon>Geminicoccaceae</taxon>
        <taxon>Benzoatithermus</taxon>
    </lineage>
</organism>
<keyword evidence="14" id="KW-1185">Reference proteome</keyword>
<feature type="binding site" evidence="11">
    <location>
        <position position="76"/>
    </location>
    <ligand>
        <name>S-adenosyl-L-methionine</name>
        <dbReference type="ChEBI" id="CHEBI:59789"/>
    </ligand>
</feature>
<evidence type="ECO:0000256" key="9">
    <source>
        <dbReference type="ARBA" id="ARBA00042745"/>
    </source>
</evidence>
<dbReference type="InterPro" id="IPR050082">
    <property type="entry name" value="RNA_methyltr_RlmE"/>
</dbReference>
<comment type="similarity">
    <text evidence="11">Belongs to the class I-like SAM-binding methyltransferase superfamily. RNA methyltransferase RlmE family.</text>
</comment>
<dbReference type="PIRSF" id="PIRSF005461">
    <property type="entry name" value="23S_rRNA_mtase"/>
    <property type="match status" value="1"/>
</dbReference>
<feature type="domain" description="Ribosomal RNA methyltransferase FtsJ" evidence="12">
    <location>
        <begin position="42"/>
        <end position="213"/>
    </location>
</feature>
<proteinExistence type="inferred from homology"/>
<dbReference type="InterPro" id="IPR015507">
    <property type="entry name" value="rRNA-MeTfrase_E"/>
</dbReference>
<dbReference type="Gene3D" id="3.40.50.150">
    <property type="entry name" value="Vaccinia Virus protein VP39"/>
    <property type="match status" value="1"/>
</dbReference>
<dbReference type="HAMAP" id="MF_01547">
    <property type="entry name" value="RNA_methyltr_E"/>
    <property type="match status" value="1"/>
</dbReference>
<evidence type="ECO:0000256" key="11">
    <source>
        <dbReference type="HAMAP-Rule" id="MF_01547"/>
    </source>
</evidence>
<name>A0ABU8XTP8_9PROT</name>
<comment type="caution">
    <text evidence="13">The sequence shown here is derived from an EMBL/GenBank/DDBJ whole genome shotgun (WGS) entry which is preliminary data.</text>
</comment>
<feature type="binding site" evidence="11">
    <location>
        <position position="91"/>
    </location>
    <ligand>
        <name>S-adenosyl-L-methionine</name>
        <dbReference type="ChEBI" id="CHEBI:59789"/>
    </ligand>
</feature>
<dbReference type="PANTHER" id="PTHR10920:SF18">
    <property type="entry name" value="RRNA METHYLTRANSFERASE 2, MITOCHONDRIAL"/>
    <property type="match status" value="1"/>
</dbReference>
<feature type="binding site" evidence="11">
    <location>
        <position position="131"/>
    </location>
    <ligand>
        <name>S-adenosyl-L-methionine</name>
        <dbReference type="ChEBI" id="CHEBI:59789"/>
    </ligand>
</feature>
<dbReference type="SUPFAM" id="SSF53335">
    <property type="entry name" value="S-adenosyl-L-methionine-dependent methyltransferases"/>
    <property type="match status" value="1"/>
</dbReference>
<protein>
    <recommendedName>
        <fullName evidence="7 11">Ribosomal RNA large subunit methyltransferase E</fullName>
        <ecNumber evidence="6 11">2.1.1.166</ecNumber>
    </recommendedName>
    <alternativeName>
        <fullName evidence="9 11">23S rRNA Um2552 methyltransferase</fullName>
    </alternativeName>
    <alternativeName>
        <fullName evidence="8 11">rRNA (uridine-2'-O-)-methyltransferase</fullName>
    </alternativeName>
</protein>
<gene>
    <name evidence="11" type="primary">rlmE</name>
    <name evidence="11" type="synonym">ftsJ</name>
    <name evidence="11" type="synonym">rrmJ</name>
    <name evidence="13" type="ORF">U1T56_09260</name>
</gene>
<dbReference type="InterPro" id="IPR029063">
    <property type="entry name" value="SAM-dependent_MTases_sf"/>
</dbReference>
<comment type="catalytic activity">
    <reaction evidence="10 11">
        <text>uridine(2552) in 23S rRNA + S-adenosyl-L-methionine = 2'-O-methyluridine(2552) in 23S rRNA + S-adenosyl-L-homocysteine + H(+)</text>
        <dbReference type="Rhea" id="RHEA:42720"/>
        <dbReference type="Rhea" id="RHEA-COMP:10202"/>
        <dbReference type="Rhea" id="RHEA-COMP:10203"/>
        <dbReference type="ChEBI" id="CHEBI:15378"/>
        <dbReference type="ChEBI" id="CHEBI:57856"/>
        <dbReference type="ChEBI" id="CHEBI:59789"/>
        <dbReference type="ChEBI" id="CHEBI:65315"/>
        <dbReference type="ChEBI" id="CHEBI:74478"/>
        <dbReference type="EC" id="2.1.1.166"/>
    </reaction>
</comment>
<evidence type="ECO:0000256" key="2">
    <source>
        <dbReference type="ARBA" id="ARBA00022603"/>
    </source>
</evidence>
<dbReference type="Proteomes" id="UP001375743">
    <property type="component" value="Unassembled WGS sequence"/>
</dbReference>
<evidence type="ECO:0000256" key="4">
    <source>
        <dbReference type="ARBA" id="ARBA00022691"/>
    </source>
</evidence>
<keyword evidence="2 11" id="KW-0489">Methyltransferase</keyword>
<dbReference type="GO" id="GO:0032259">
    <property type="term" value="P:methylation"/>
    <property type="evidence" value="ECO:0007669"/>
    <property type="project" value="UniProtKB-KW"/>
</dbReference>
<evidence type="ECO:0000256" key="7">
    <source>
        <dbReference type="ARBA" id="ARBA00041129"/>
    </source>
</evidence>
<feature type="binding site" evidence="11">
    <location>
        <position position="74"/>
    </location>
    <ligand>
        <name>S-adenosyl-L-methionine</name>
        <dbReference type="ChEBI" id="CHEBI:59789"/>
    </ligand>
</feature>
<evidence type="ECO:0000256" key="5">
    <source>
        <dbReference type="ARBA" id="ARBA00037569"/>
    </source>
</evidence>
<keyword evidence="3 11" id="KW-0808">Transferase</keyword>
<keyword evidence="11" id="KW-0963">Cytoplasm</keyword>
<keyword evidence="4 11" id="KW-0949">S-adenosyl-L-methionine</keyword>
<feature type="binding site" evidence="11">
    <location>
        <position position="107"/>
    </location>
    <ligand>
        <name>S-adenosyl-L-methionine</name>
        <dbReference type="ChEBI" id="CHEBI:59789"/>
    </ligand>
</feature>
<accession>A0ABU8XTP8</accession>
<dbReference type="GO" id="GO:0008168">
    <property type="term" value="F:methyltransferase activity"/>
    <property type="evidence" value="ECO:0007669"/>
    <property type="project" value="UniProtKB-KW"/>
</dbReference>
<evidence type="ECO:0000256" key="1">
    <source>
        <dbReference type="ARBA" id="ARBA00022552"/>
    </source>
</evidence>
<evidence type="ECO:0000313" key="13">
    <source>
        <dbReference type="EMBL" id="MEK0083342.1"/>
    </source>
</evidence>
<dbReference type="RefSeq" id="WP_418159185.1">
    <property type="nucleotide sequence ID" value="NZ_JBBLZC010000007.1"/>
</dbReference>
<keyword evidence="1 11" id="KW-0698">rRNA processing</keyword>
<comment type="function">
    <text evidence="5 11">Specifically methylates the uridine in position 2552 of 23S rRNA at the 2'-O position of the ribose in the fully assembled 50S ribosomal subunit.</text>
</comment>
<dbReference type="Pfam" id="PF01728">
    <property type="entry name" value="FtsJ"/>
    <property type="match status" value="1"/>
</dbReference>
<evidence type="ECO:0000256" key="8">
    <source>
        <dbReference type="ARBA" id="ARBA00041995"/>
    </source>
</evidence>
<evidence type="ECO:0000256" key="10">
    <source>
        <dbReference type="ARBA" id="ARBA00048970"/>
    </source>
</evidence>
<evidence type="ECO:0000256" key="3">
    <source>
        <dbReference type="ARBA" id="ARBA00022679"/>
    </source>
</evidence>
<reference evidence="13 14" key="1">
    <citation type="submission" date="2024-01" db="EMBL/GenBank/DDBJ databases">
        <title>Multi-omics insights into the function and evolution of sodium benzoate biodegradation pathways in Benzoatithermus flavus gen. nov., sp. nov. from hot spring.</title>
        <authorList>
            <person name="Hu C.-J."/>
            <person name="Li W.-J."/>
        </authorList>
    </citation>
    <scope>NUCLEOTIDE SEQUENCE [LARGE SCALE GENOMIC DNA]</scope>
    <source>
        <strain evidence="13 14">SYSU G07066</strain>
    </source>
</reference>
<evidence type="ECO:0000256" key="6">
    <source>
        <dbReference type="ARBA" id="ARBA00038861"/>
    </source>
</evidence>
<dbReference type="PANTHER" id="PTHR10920">
    <property type="entry name" value="RIBOSOMAL RNA METHYLTRANSFERASE"/>
    <property type="match status" value="1"/>
</dbReference>
<evidence type="ECO:0000313" key="14">
    <source>
        <dbReference type="Proteomes" id="UP001375743"/>
    </source>
</evidence>
<dbReference type="InterPro" id="IPR002877">
    <property type="entry name" value="RNA_MeTrfase_FtsJ_dom"/>
</dbReference>
<feature type="active site" description="Proton acceptor" evidence="11">
    <location>
        <position position="171"/>
    </location>
</feature>
<dbReference type="EMBL" id="JBBLZC010000007">
    <property type="protein sequence ID" value="MEK0083342.1"/>
    <property type="molecule type" value="Genomic_DNA"/>
</dbReference>
<evidence type="ECO:0000259" key="12">
    <source>
        <dbReference type="Pfam" id="PF01728"/>
    </source>
</evidence>
<dbReference type="EC" id="2.1.1.166" evidence="6 11"/>
<sequence>MTTGRNVKTRLKTAKGRTVSSQRWLERQLNDPYVHEAKRQGWRARSVFKLKELDERFGLLKRGARVLDLGAAPGSWSQYAVKRGCRVVAVDLQPVTPVPGALIIEGDFLDSAVQERLRELLNGPADVLLSDMAAAATGQRAVDRLRAEALGETVLDFACEVLTAGGSCVVKLVKGAEAALMPKALELFQTAKVVRPKATRADSSEVFLVARGRKGAPPASGAGEGS</sequence>